<proteinExistence type="predicted"/>
<keyword evidence="2" id="KW-0732">Signal</keyword>
<dbReference type="EMBL" id="KB008119">
    <property type="protein sequence ID" value="ELR12406.1"/>
    <property type="molecule type" value="Genomic_DNA"/>
</dbReference>
<evidence type="ECO:0000313" key="3">
    <source>
        <dbReference type="EMBL" id="ELR12406.1"/>
    </source>
</evidence>
<dbReference type="KEGG" id="acan:ACA1_374950"/>
<evidence type="ECO:0000313" key="4">
    <source>
        <dbReference type="Proteomes" id="UP000011083"/>
    </source>
</evidence>
<dbReference type="VEuPathDB" id="AmoebaDB:ACA1_374950"/>
<dbReference type="GeneID" id="14912803"/>
<dbReference type="AlphaFoldDB" id="L8GJN9"/>
<accession>L8GJN9</accession>
<feature type="signal peptide" evidence="2">
    <location>
        <begin position="1"/>
        <end position="34"/>
    </location>
</feature>
<protein>
    <submittedName>
        <fullName evidence="3">Uncharacterized protein</fullName>
    </submittedName>
</protein>
<dbReference type="RefSeq" id="XP_004334419.1">
    <property type="nucleotide sequence ID" value="XM_004334371.1"/>
</dbReference>
<sequence>MNRSGLVSPVLIWLPGLIVLVLLALTTTPTAVHGFGLSCTANSTGDWDVAATWINCNDSTPGEGDRANIATAEAYVVSIPAGVKVNVQGVFIANFGRLSNKGALRAVWIEVNSGALRSTGSLELVDTDRNNAYLYCRYGSVEISGDLTITSLSQASLEVSESEATFGGSINVTAGQYAQAYAAVLSNSRVSVAGDVTVLGGCYDYNDKKRETNNENDDSVVEGGEKQKKKKRGFSLDGSGLAVDYDSFLQVGGDVKLTTRDFTDNSTTGSTREVSLYFDGGDVVIGGDLLVQSGDSLLADTGDASISTGDSLLELVQNGRDPAEYETGSLVARGDMVLHGGDAGYNFANASITGYNGATAFELYSSAHFHQSGLVRLIDGSQGTELLSPGYSVGVRLDQLSEWTVYPCAGAGLEISDARNGTDFQVRQLSTFRDCRGSGAKQHYPEPLTDGSADGSCSPCTCTAAPFNACPDEEAAAGSVHDNNFVVACLRAFAALLL</sequence>
<keyword evidence="4" id="KW-1185">Reference proteome</keyword>
<feature type="region of interest" description="Disordered" evidence="1">
    <location>
        <begin position="207"/>
        <end position="227"/>
    </location>
</feature>
<evidence type="ECO:0000256" key="2">
    <source>
        <dbReference type="SAM" id="SignalP"/>
    </source>
</evidence>
<reference evidence="3 4" key="1">
    <citation type="journal article" date="2013" name="Genome Biol.">
        <title>Genome of Acanthamoeba castellanii highlights extensive lateral gene transfer and early evolution of tyrosine kinase signaling.</title>
        <authorList>
            <person name="Clarke M."/>
            <person name="Lohan A.J."/>
            <person name="Liu B."/>
            <person name="Lagkouvardos I."/>
            <person name="Roy S."/>
            <person name="Zafar N."/>
            <person name="Bertelli C."/>
            <person name="Schilde C."/>
            <person name="Kianianmomeni A."/>
            <person name="Burglin T.R."/>
            <person name="Frech C."/>
            <person name="Turcotte B."/>
            <person name="Kopec K.O."/>
            <person name="Synnott J.M."/>
            <person name="Choo C."/>
            <person name="Paponov I."/>
            <person name="Finkler A."/>
            <person name="Soon Heng Tan C."/>
            <person name="Hutchins A.P."/>
            <person name="Weinmeier T."/>
            <person name="Rattei T."/>
            <person name="Chu J.S."/>
            <person name="Gimenez G."/>
            <person name="Irimia M."/>
            <person name="Rigden D.J."/>
            <person name="Fitzpatrick D.A."/>
            <person name="Lorenzo-Morales J."/>
            <person name="Bateman A."/>
            <person name="Chiu C.H."/>
            <person name="Tang P."/>
            <person name="Hegemann P."/>
            <person name="Fromm H."/>
            <person name="Raoult D."/>
            <person name="Greub G."/>
            <person name="Miranda-Saavedra D."/>
            <person name="Chen N."/>
            <person name="Nash P."/>
            <person name="Ginger M.L."/>
            <person name="Horn M."/>
            <person name="Schaap P."/>
            <person name="Caler L."/>
            <person name="Loftus B."/>
        </authorList>
    </citation>
    <scope>NUCLEOTIDE SEQUENCE [LARGE SCALE GENOMIC DNA]</scope>
    <source>
        <strain evidence="3 4">Neff</strain>
    </source>
</reference>
<evidence type="ECO:0000256" key="1">
    <source>
        <dbReference type="SAM" id="MobiDB-lite"/>
    </source>
</evidence>
<name>L8GJN9_ACACF</name>
<dbReference type="Proteomes" id="UP000011083">
    <property type="component" value="Unassembled WGS sequence"/>
</dbReference>
<gene>
    <name evidence="3" type="ORF">ACA1_374950</name>
</gene>
<feature type="chain" id="PRO_5003990392" evidence="2">
    <location>
        <begin position="35"/>
        <end position="498"/>
    </location>
</feature>
<organism evidence="3 4">
    <name type="scientific">Acanthamoeba castellanii (strain ATCC 30010 / Neff)</name>
    <dbReference type="NCBI Taxonomy" id="1257118"/>
    <lineage>
        <taxon>Eukaryota</taxon>
        <taxon>Amoebozoa</taxon>
        <taxon>Discosea</taxon>
        <taxon>Longamoebia</taxon>
        <taxon>Centramoebida</taxon>
        <taxon>Acanthamoebidae</taxon>
        <taxon>Acanthamoeba</taxon>
    </lineage>
</organism>